<protein>
    <submittedName>
        <fullName evidence="1">Uncharacterized protein</fullName>
    </submittedName>
</protein>
<sequence>MSALANFADAAVSAPGEFETLAAAAIDDARRFDSAGNSNALAVALDVMGSALGSVEPQAEARTVQTMMQAARILREHQDQLAREAGRALLWAVENQLLIAARRDALPLPSGLHPLDTDDRERSRPISIRGFEGGFKS</sequence>
<evidence type="ECO:0000313" key="2">
    <source>
        <dbReference type="Proteomes" id="UP000031599"/>
    </source>
</evidence>
<gene>
    <name evidence="1" type="ORF">DB30_04543</name>
</gene>
<dbReference type="AlphaFoldDB" id="A0A0C2CZH4"/>
<dbReference type="Proteomes" id="UP000031599">
    <property type="component" value="Unassembled WGS sequence"/>
</dbReference>
<evidence type="ECO:0000313" key="1">
    <source>
        <dbReference type="EMBL" id="KIG16376.1"/>
    </source>
</evidence>
<name>A0A0C2CZH4_9BACT</name>
<accession>A0A0C2CZH4</accession>
<organism evidence="1 2">
    <name type="scientific">Enhygromyxa salina</name>
    <dbReference type="NCBI Taxonomy" id="215803"/>
    <lineage>
        <taxon>Bacteria</taxon>
        <taxon>Pseudomonadati</taxon>
        <taxon>Myxococcota</taxon>
        <taxon>Polyangia</taxon>
        <taxon>Nannocystales</taxon>
        <taxon>Nannocystaceae</taxon>
        <taxon>Enhygromyxa</taxon>
    </lineage>
</organism>
<dbReference type="EMBL" id="JMCC02000039">
    <property type="protein sequence ID" value="KIG16376.1"/>
    <property type="molecule type" value="Genomic_DNA"/>
</dbReference>
<comment type="caution">
    <text evidence="1">The sequence shown here is derived from an EMBL/GenBank/DDBJ whole genome shotgun (WGS) entry which is preliminary data.</text>
</comment>
<reference evidence="1 2" key="1">
    <citation type="submission" date="2014-12" db="EMBL/GenBank/DDBJ databases">
        <title>Genome assembly of Enhygromyxa salina DSM 15201.</title>
        <authorList>
            <person name="Sharma G."/>
            <person name="Subramanian S."/>
        </authorList>
    </citation>
    <scope>NUCLEOTIDE SEQUENCE [LARGE SCALE GENOMIC DNA]</scope>
    <source>
        <strain evidence="1 2">DSM 15201</strain>
    </source>
</reference>
<proteinExistence type="predicted"/>